<organism evidence="2 3">
    <name type="scientific">Gouania willdenowi</name>
    <name type="common">Blunt-snouted clingfish</name>
    <name type="synonym">Lepadogaster willdenowi</name>
    <dbReference type="NCBI Taxonomy" id="441366"/>
    <lineage>
        <taxon>Eukaryota</taxon>
        <taxon>Metazoa</taxon>
        <taxon>Chordata</taxon>
        <taxon>Craniata</taxon>
        <taxon>Vertebrata</taxon>
        <taxon>Euteleostomi</taxon>
        <taxon>Actinopterygii</taxon>
        <taxon>Neopterygii</taxon>
        <taxon>Teleostei</taxon>
        <taxon>Neoteleostei</taxon>
        <taxon>Acanthomorphata</taxon>
        <taxon>Ovalentaria</taxon>
        <taxon>Blenniimorphae</taxon>
        <taxon>Blenniiformes</taxon>
        <taxon>Gobiesocoidei</taxon>
        <taxon>Gobiesocidae</taxon>
        <taxon>Gobiesocinae</taxon>
        <taxon>Gouania</taxon>
    </lineage>
</organism>
<dbReference type="Pfam" id="PF00240">
    <property type="entry name" value="ubiquitin"/>
    <property type="match status" value="1"/>
</dbReference>
<proteinExistence type="predicted"/>
<reference evidence="2" key="3">
    <citation type="submission" date="2025-09" db="UniProtKB">
        <authorList>
            <consortium name="Ensembl"/>
        </authorList>
    </citation>
    <scope>IDENTIFICATION</scope>
</reference>
<dbReference type="PANTHER" id="PTHR46885">
    <property type="entry name" value="PROTEIN ANKUB1"/>
    <property type="match status" value="1"/>
</dbReference>
<dbReference type="Gene3D" id="3.10.20.90">
    <property type="entry name" value="Phosphatidylinositol 3-kinase Catalytic Subunit, Chain A, domain 1"/>
    <property type="match status" value="1"/>
</dbReference>
<dbReference type="InterPro" id="IPR000626">
    <property type="entry name" value="Ubiquitin-like_dom"/>
</dbReference>
<dbReference type="AlphaFoldDB" id="A0A8C5EJE6"/>
<gene>
    <name evidence="2" type="primary">ankub1</name>
</gene>
<name>A0A8C5EJE6_GOUWI</name>
<feature type="domain" description="Ubiquitin-like" evidence="1">
    <location>
        <begin position="1"/>
        <end position="77"/>
    </location>
</feature>
<dbReference type="PANTHER" id="PTHR46885:SF1">
    <property type="entry name" value="PROTEIN ANKUB1"/>
    <property type="match status" value="1"/>
</dbReference>
<accession>A0A8C5EJE6</accession>
<dbReference type="SUPFAM" id="SSF54236">
    <property type="entry name" value="Ubiquitin-like"/>
    <property type="match status" value="2"/>
</dbReference>
<evidence type="ECO:0000313" key="3">
    <source>
        <dbReference type="Proteomes" id="UP000694680"/>
    </source>
</evidence>
<reference evidence="2" key="1">
    <citation type="submission" date="2020-06" db="EMBL/GenBank/DDBJ databases">
        <authorList>
            <consortium name="Wellcome Sanger Institute Data Sharing"/>
        </authorList>
    </citation>
    <scope>NUCLEOTIDE SEQUENCE [LARGE SCALE GENOMIC DNA]</scope>
</reference>
<evidence type="ECO:0000313" key="2">
    <source>
        <dbReference type="Ensembl" id="ENSGWIP00000018204.1"/>
    </source>
</evidence>
<protein>
    <recommendedName>
        <fullName evidence="1">Ubiquitin-like domain-containing protein</fullName>
    </recommendedName>
</protein>
<reference evidence="2" key="2">
    <citation type="submission" date="2025-08" db="UniProtKB">
        <authorList>
            <consortium name="Ensembl"/>
        </authorList>
    </citation>
    <scope>IDENTIFICATION</scope>
</reference>
<feature type="domain" description="Ubiquitin-like" evidence="1">
    <location>
        <begin position="105"/>
        <end position="153"/>
    </location>
</feature>
<evidence type="ECO:0000259" key="1">
    <source>
        <dbReference type="PROSITE" id="PS50053"/>
    </source>
</evidence>
<dbReference type="SMART" id="SM00213">
    <property type="entry name" value="UBQ"/>
    <property type="match status" value="1"/>
</dbReference>
<dbReference type="Ensembl" id="ENSGWIT00000020076.1">
    <property type="protein sequence ID" value="ENSGWIP00000018204.1"/>
    <property type="gene ID" value="ENSGWIG00000010094.1"/>
</dbReference>
<sequence length="193" mass="21536">MKIFVLFEGFRESFDVTLDKSVMALKEMIKDRFPVRRCSDKQTRQYQMSFAGATIQDSWALGDIGVTAGSVIHCLLKSDQQPVLYVFNGVAGETLSIAGTETLLQTSVANLKNIVSDMSGLPISTFMLSRPSGVILYDCNLLQDYHLTVGSTVCLNTWDGWGPFLQGCLWGHRLTVQSHLSEEIQVKRSEMLF</sequence>
<keyword evidence="3" id="KW-1185">Reference proteome</keyword>
<dbReference type="PROSITE" id="PS50053">
    <property type="entry name" value="UBIQUITIN_2"/>
    <property type="match status" value="2"/>
</dbReference>
<dbReference type="Proteomes" id="UP000694680">
    <property type="component" value="Chromosome 4"/>
</dbReference>
<dbReference type="InterPro" id="IPR029071">
    <property type="entry name" value="Ubiquitin-like_domsf"/>
</dbReference>
<dbReference type="InterPro" id="IPR042788">
    <property type="entry name" value="ANKUB1"/>
</dbReference>